<gene>
    <name evidence="2" type="ORF">C24_LOCUS14168</name>
</gene>
<feature type="compositionally biased region" description="Basic and acidic residues" evidence="1">
    <location>
        <begin position="17"/>
        <end position="76"/>
    </location>
</feature>
<evidence type="ECO:0000313" key="2">
    <source>
        <dbReference type="EMBL" id="CAA0383971.1"/>
    </source>
</evidence>
<protein>
    <submittedName>
        <fullName evidence="2">Uncharacterized protein</fullName>
    </submittedName>
</protein>
<organism evidence="2 3">
    <name type="scientific">Arabidopsis thaliana</name>
    <name type="common">Mouse-ear cress</name>
    <dbReference type="NCBI Taxonomy" id="3702"/>
    <lineage>
        <taxon>Eukaryota</taxon>
        <taxon>Viridiplantae</taxon>
        <taxon>Streptophyta</taxon>
        <taxon>Embryophyta</taxon>
        <taxon>Tracheophyta</taxon>
        <taxon>Spermatophyta</taxon>
        <taxon>Magnoliopsida</taxon>
        <taxon>eudicotyledons</taxon>
        <taxon>Gunneridae</taxon>
        <taxon>Pentapetalae</taxon>
        <taxon>rosids</taxon>
        <taxon>malvids</taxon>
        <taxon>Brassicales</taxon>
        <taxon>Brassicaceae</taxon>
        <taxon>Camelineae</taxon>
        <taxon>Arabidopsis</taxon>
    </lineage>
</organism>
<dbReference type="ExpressionAtlas" id="A0A5S9XGJ8">
    <property type="expression patterns" value="baseline and differential"/>
</dbReference>
<name>A0A5S9XGJ8_ARATH</name>
<reference evidence="2 3" key="1">
    <citation type="submission" date="2019-12" db="EMBL/GenBank/DDBJ databases">
        <authorList>
            <person name="Jiao W.-B."/>
            <person name="Schneeberger K."/>
        </authorList>
    </citation>
    <scope>NUCLEOTIDE SEQUENCE [LARGE SCALE GENOMIC DNA]</scope>
    <source>
        <strain evidence="3">cv. C24</strain>
    </source>
</reference>
<evidence type="ECO:0000313" key="3">
    <source>
        <dbReference type="Proteomes" id="UP000434276"/>
    </source>
</evidence>
<dbReference type="Proteomes" id="UP000434276">
    <property type="component" value="Unassembled WGS sequence"/>
</dbReference>
<evidence type="ECO:0000256" key="1">
    <source>
        <dbReference type="SAM" id="MobiDB-lite"/>
    </source>
</evidence>
<accession>A0A5S9XGJ8</accession>
<sequence>MSGENVNLATIMCEKRTRKEAESKARLAKTEKIHEDKAHLDVTEKNRKGLEDKTKKGASGAERRDVADTTRQDKARPTVVGQKGSSGRSVDREKSVPDASDSKRPCPSKENVPVLDKRRRTGSSDADLSTGLRLLANADHSFRYEYKVKDSPFSADRVECARFLRKVVGALGEPEHEFLAEADLFKKWARAECQVSYEWNDILFSFFILKMRRDSDTGFALWRDSTEHTAAAMLSSSV</sequence>
<dbReference type="EMBL" id="CACSHJ010000089">
    <property type="protein sequence ID" value="CAA0383971.1"/>
    <property type="molecule type" value="Genomic_DNA"/>
</dbReference>
<dbReference type="AlphaFoldDB" id="A0A5S9XGJ8"/>
<feature type="compositionally biased region" description="Basic and acidic residues" evidence="1">
    <location>
        <begin position="89"/>
        <end position="104"/>
    </location>
</feature>
<feature type="region of interest" description="Disordered" evidence="1">
    <location>
        <begin position="17"/>
        <end position="126"/>
    </location>
</feature>
<proteinExistence type="predicted"/>